<dbReference type="Proteomes" id="UP000051162">
    <property type="component" value="Unassembled WGS sequence"/>
</dbReference>
<feature type="transmembrane region" description="Helical" evidence="1">
    <location>
        <begin position="12"/>
        <end position="33"/>
    </location>
</feature>
<keyword evidence="3" id="KW-1185">Reference proteome</keyword>
<evidence type="ECO:0000313" key="3">
    <source>
        <dbReference type="Proteomes" id="UP000051162"/>
    </source>
</evidence>
<feature type="transmembrane region" description="Helical" evidence="1">
    <location>
        <begin position="437"/>
        <end position="455"/>
    </location>
</feature>
<evidence type="ECO:0000256" key="1">
    <source>
        <dbReference type="SAM" id="Phobius"/>
    </source>
</evidence>
<gene>
    <name evidence="2" type="ORF">FD30_GL001806</name>
</gene>
<accession>A0A0R1K724</accession>
<organism evidence="2 3">
    <name type="scientific">Levilactobacillus namurensis DSM 19117</name>
    <dbReference type="NCBI Taxonomy" id="1423773"/>
    <lineage>
        <taxon>Bacteria</taxon>
        <taxon>Bacillati</taxon>
        <taxon>Bacillota</taxon>
        <taxon>Bacilli</taxon>
        <taxon>Lactobacillales</taxon>
        <taxon>Lactobacillaceae</taxon>
        <taxon>Levilactobacillus</taxon>
    </lineage>
</organism>
<dbReference type="PATRIC" id="fig|1423773.3.peg.1852"/>
<keyword evidence="1" id="KW-1133">Transmembrane helix</keyword>
<evidence type="ECO:0008006" key="4">
    <source>
        <dbReference type="Google" id="ProtNLM"/>
    </source>
</evidence>
<proteinExistence type="predicted"/>
<protein>
    <recommendedName>
        <fullName evidence="4">Glycosyltransferase RgtA/B/C/D-like domain-containing protein</fullName>
    </recommendedName>
</protein>
<dbReference type="AlphaFoldDB" id="A0A0R1K724"/>
<name>A0A0R1K724_9LACO</name>
<dbReference type="STRING" id="1423773.FD30_GL001806"/>
<evidence type="ECO:0000313" key="2">
    <source>
        <dbReference type="EMBL" id="KRK75770.1"/>
    </source>
</evidence>
<feature type="transmembrane region" description="Helical" evidence="1">
    <location>
        <begin position="467"/>
        <end position="488"/>
    </location>
</feature>
<feature type="transmembrane region" description="Helical" evidence="1">
    <location>
        <begin position="45"/>
        <end position="64"/>
    </location>
</feature>
<feature type="transmembrane region" description="Helical" evidence="1">
    <location>
        <begin position="176"/>
        <end position="193"/>
    </location>
</feature>
<reference evidence="2 3" key="1">
    <citation type="journal article" date="2015" name="Genome Announc.">
        <title>Expanding the biotechnology potential of lactobacilli through comparative genomics of 213 strains and associated genera.</title>
        <authorList>
            <person name="Sun Z."/>
            <person name="Harris H.M."/>
            <person name="McCann A."/>
            <person name="Guo C."/>
            <person name="Argimon S."/>
            <person name="Zhang W."/>
            <person name="Yang X."/>
            <person name="Jeffery I.B."/>
            <person name="Cooney J.C."/>
            <person name="Kagawa T.F."/>
            <person name="Liu W."/>
            <person name="Song Y."/>
            <person name="Salvetti E."/>
            <person name="Wrobel A."/>
            <person name="Rasinkangas P."/>
            <person name="Parkhill J."/>
            <person name="Rea M.C."/>
            <person name="O'Sullivan O."/>
            <person name="Ritari J."/>
            <person name="Douillard F.P."/>
            <person name="Paul Ross R."/>
            <person name="Yang R."/>
            <person name="Briner A.E."/>
            <person name="Felis G.E."/>
            <person name="de Vos W.M."/>
            <person name="Barrangou R."/>
            <person name="Klaenhammer T.R."/>
            <person name="Caufield P.W."/>
            <person name="Cui Y."/>
            <person name="Zhang H."/>
            <person name="O'Toole P.W."/>
        </authorList>
    </citation>
    <scope>NUCLEOTIDE SEQUENCE [LARGE SCALE GENOMIC DNA]</scope>
    <source>
        <strain evidence="2 3">DSM 19117</strain>
    </source>
</reference>
<dbReference type="EMBL" id="AZDT01000030">
    <property type="protein sequence ID" value="KRK75770.1"/>
    <property type="molecule type" value="Genomic_DNA"/>
</dbReference>
<keyword evidence="1" id="KW-0812">Transmembrane</keyword>
<feature type="transmembrane region" description="Helical" evidence="1">
    <location>
        <begin position="205"/>
        <end position="236"/>
    </location>
</feature>
<sequence length="621" mass="69792">MAYRADRHWWSPLLVGLTSLIYLGLLGIAYWYLHRCAPRTHRWIGWGLWAVLVTGQLIIAYHWVAAPRADLYFVHQQAVALLNGDHQWNAYFYTYPNNVPLTLLLAGVLKLGRWITGGDSGVWLNLVQFAWLDTGIAVMAHHLRRQVAPLRANLFLILVTTSVPLYAYALNTYSDTVVLPAVYLVLVALFRFRRAVTWRQGLGRGLVLGLLLAVSYLFKANFIVLTIAVLLGLWLLPNHLPRVGWGKLGVTLLIALCFAGGLGANRWTQTTAGYQTDPNQALPALSWIAMSWNPAYHGDYNKQDADTVIAAPTAQAKTTLAQEHLTRDFDQLGPSGVAVHLFRKAQLFLATGTFDSFQVNSAFDRLPTAYRRHQPVCEWLLANLTQAAYCGLLLINLCWGWAQWRRRHFSAGFWVGGLFALGLTAFHVIFWETEERYALPLLPLLLAGAASSFRLPERYSVRRPQVWSRTLVASFSVLMVGALTWGGVVHTRPVTQLVDAVSQNEGRYYQDHRIRLRAGQHLTQPFTAPVTFNRLVVDPNRGTRGQLTLETRQGKLIWRSAKQISLANVKLPDQPAGTYQLRVTNSGRQPLAVVTAPADYPLLPHALRQYPHQYLRFVALG</sequence>
<keyword evidence="1" id="KW-0472">Membrane</keyword>
<feature type="transmembrane region" description="Helical" evidence="1">
    <location>
        <begin position="411"/>
        <end position="431"/>
    </location>
</feature>
<feature type="transmembrane region" description="Helical" evidence="1">
    <location>
        <begin position="152"/>
        <end position="170"/>
    </location>
</feature>
<feature type="transmembrane region" description="Helical" evidence="1">
    <location>
        <begin position="122"/>
        <end position="140"/>
    </location>
</feature>
<comment type="caution">
    <text evidence="2">The sequence shown here is derived from an EMBL/GenBank/DDBJ whole genome shotgun (WGS) entry which is preliminary data.</text>
</comment>
<feature type="transmembrane region" description="Helical" evidence="1">
    <location>
        <begin position="248"/>
        <end position="265"/>
    </location>
</feature>